<comment type="caution">
    <text evidence="3">The sequence shown here is derived from an EMBL/GenBank/DDBJ whole genome shotgun (WGS) entry which is preliminary data.</text>
</comment>
<dbReference type="InterPro" id="IPR011029">
    <property type="entry name" value="DEATH-like_dom_sf"/>
</dbReference>
<dbReference type="InterPro" id="IPR000488">
    <property type="entry name" value="Death_dom"/>
</dbReference>
<protein>
    <submittedName>
        <fullName evidence="3">THOC1</fullName>
    </submittedName>
</protein>
<dbReference type="CDD" id="cd01670">
    <property type="entry name" value="Death"/>
    <property type="match status" value="1"/>
</dbReference>
<dbReference type="Gene3D" id="1.10.533.10">
    <property type="entry name" value="Death Domain, Fas"/>
    <property type="match status" value="1"/>
</dbReference>
<evidence type="ECO:0000256" key="1">
    <source>
        <dbReference type="SAM" id="MobiDB-lite"/>
    </source>
</evidence>
<dbReference type="InterPro" id="IPR021861">
    <property type="entry name" value="THO_THOC1"/>
</dbReference>
<sequence>MAAHAQENKFDFHKLKSSIQKLIGTANLTEVSAISQFQKVLATSPGSDSEKLTCVDLSLRDQLKDIIKNGGDIQDAVPLLDFTLQIIPKESCPLGTIFSMLMDLADCSTISQCEDLFTYVEGKMGKFKSEPFFAKGKNHLLRMCNDILKKLSKSQNTVFCGRIQLFLAGLFPLTEKSGLNLLSEFNLDNLTIFGSSPPSVDTVELPPAKQDEQMDTEEFGLSLAKEAPVDYNFYTKFWSLQDFFREPTQCYNKVLWKKFSTYTDSVLDRFKSLKLDDAKMMSQRQKLKYVKSVRDRHTFFAKYLTSDKLFNLQLSDGNFRRYVLVQFLILHQYLTSQVKFRVSSLALTEEQTKWLAKLRKNVLELISETPPNGPAFAETVERVLEMESSWNSWKNEQCPSFVKRSDPKEQRTRIIVRKRSMVDDLNITDPKMINLGNNELNRLWNLHADNEAIIRSEKRQFVPAIEQYFEDAIMAADPANQIEDSYKDVHKPGWQWRALRLLSKKSRHLFEQTQTPARKIPDYLEDIMRKLAKEITPTGDPGGSNQEEEVSLQTGQANEEEIDVETEEVLNNTAGENETSKPGTTPVADISQSNIANNDDIMETTQTLLCSLVSNDHINSIAEHVADKWEKLATEFTELDQDDLNYFKDKETPLLQASNMLTVWKEMLNNKATVEKMSSALKAAGMSEVAIKVFGPSVYS</sequence>
<evidence type="ECO:0000259" key="2">
    <source>
        <dbReference type="PROSITE" id="PS50017"/>
    </source>
</evidence>
<dbReference type="Pfam" id="PF11957">
    <property type="entry name" value="efThoc1"/>
    <property type="match status" value="1"/>
</dbReference>
<dbReference type="GO" id="GO:0006406">
    <property type="term" value="P:mRNA export from nucleus"/>
    <property type="evidence" value="ECO:0007669"/>
    <property type="project" value="TreeGrafter"/>
</dbReference>
<dbReference type="AlphaFoldDB" id="A0A7J7J2B7"/>
<feature type="domain" description="Death" evidence="2">
    <location>
        <begin position="621"/>
        <end position="697"/>
    </location>
</feature>
<feature type="region of interest" description="Disordered" evidence="1">
    <location>
        <begin position="535"/>
        <end position="558"/>
    </location>
</feature>
<dbReference type="SUPFAM" id="SSF47986">
    <property type="entry name" value="DEATH domain"/>
    <property type="match status" value="1"/>
</dbReference>
<organism evidence="3 4">
    <name type="scientific">Bugula neritina</name>
    <name type="common">Brown bryozoan</name>
    <name type="synonym">Sertularia neritina</name>
    <dbReference type="NCBI Taxonomy" id="10212"/>
    <lineage>
        <taxon>Eukaryota</taxon>
        <taxon>Metazoa</taxon>
        <taxon>Spiralia</taxon>
        <taxon>Lophotrochozoa</taxon>
        <taxon>Bryozoa</taxon>
        <taxon>Gymnolaemata</taxon>
        <taxon>Cheilostomatida</taxon>
        <taxon>Flustrina</taxon>
        <taxon>Buguloidea</taxon>
        <taxon>Bugulidae</taxon>
        <taxon>Bugula</taxon>
    </lineage>
</organism>
<dbReference type="Pfam" id="PF00531">
    <property type="entry name" value="Death"/>
    <property type="match status" value="1"/>
</dbReference>
<keyword evidence="4" id="KW-1185">Reference proteome</keyword>
<dbReference type="Proteomes" id="UP000593567">
    <property type="component" value="Unassembled WGS sequence"/>
</dbReference>
<reference evidence="3" key="1">
    <citation type="submission" date="2020-06" db="EMBL/GenBank/DDBJ databases">
        <title>Draft genome of Bugula neritina, a colonial animal packing powerful symbionts and potential medicines.</title>
        <authorList>
            <person name="Rayko M."/>
        </authorList>
    </citation>
    <scope>NUCLEOTIDE SEQUENCE [LARGE SCALE GENOMIC DNA]</scope>
    <source>
        <strain evidence="3">Kwan_BN1</strain>
    </source>
</reference>
<dbReference type="GO" id="GO:0007165">
    <property type="term" value="P:signal transduction"/>
    <property type="evidence" value="ECO:0007669"/>
    <property type="project" value="InterPro"/>
</dbReference>
<dbReference type="PANTHER" id="PTHR13265:SF0">
    <property type="entry name" value="HPR1"/>
    <property type="match status" value="1"/>
</dbReference>
<accession>A0A7J7J2B7</accession>
<gene>
    <name evidence="3" type="ORF">EB796_021466</name>
</gene>
<dbReference type="PROSITE" id="PS50017">
    <property type="entry name" value="DEATH_DOMAIN"/>
    <property type="match status" value="1"/>
</dbReference>
<dbReference type="PANTHER" id="PTHR13265">
    <property type="entry name" value="THO COMPLEX SUBUNIT 1"/>
    <property type="match status" value="1"/>
</dbReference>
<dbReference type="GO" id="GO:0000445">
    <property type="term" value="C:THO complex part of transcription export complex"/>
    <property type="evidence" value="ECO:0007669"/>
    <property type="project" value="TreeGrafter"/>
</dbReference>
<evidence type="ECO:0000313" key="4">
    <source>
        <dbReference type="Proteomes" id="UP000593567"/>
    </source>
</evidence>
<proteinExistence type="predicted"/>
<dbReference type="EMBL" id="VXIV02003185">
    <property type="protein sequence ID" value="KAF6020225.1"/>
    <property type="molecule type" value="Genomic_DNA"/>
</dbReference>
<dbReference type="OrthoDB" id="10257415at2759"/>
<name>A0A7J7J2B7_BUGNE</name>
<evidence type="ECO:0000313" key="3">
    <source>
        <dbReference type="EMBL" id="KAF6020225.1"/>
    </source>
</evidence>